<comment type="caution">
    <text evidence="1">The sequence shown here is derived from an EMBL/GenBank/DDBJ whole genome shotgun (WGS) entry which is preliminary data.</text>
</comment>
<keyword evidence="2" id="KW-1185">Reference proteome</keyword>
<dbReference type="Proteomes" id="UP000815325">
    <property type="component" value="Unassembled WGS sequence"/>
</dbReference>
<protein>
    <recommendedName>
        <fullName evidence="3">Encoded protein</fullName>
    </recommendedName>
</protein>
<evidence type="ECO:0008006" key="3">
    <source>
        <dbReference type="Google" id="ProtNLM"/>
    </source>
</evidence>
<evidence type="ECO:0000313" key="2">
    <source>
        <dbReference type="Proteomes" id="UP000815325"/>
    </source>
</evidence>
<proteinExistence type="predicted"/>
<gene>
    <name evidence="1" type="ORF">DUNSADRAFT_14553</name>
</gene>
<evidence type="ECO:0000313" key="1">
    <source>
        <dbReference type="EMBL" id="KAF5830456.1"/>
    </source>
</evidence>
<dbReference type="EMBL" id="MU070041">
    <property type="protein sequence ID" value="KAF5830456.1"/>
    <property type="molecule type" value="Genomic_DNA"/>
</dbReference>
<organism evidence="1 2">
    <name type="scientific">Dunaliella salina</name>
    <name type="common">Green alga</name>
    <name type="synonym">Protococcus salinus</name>
    <dbReference type="NCBI Taxonomy" id="3046"/>
    <lineage>
        <taxon>Eukaryota</taxon>
        <taxon>Viridiplantae</taxon>
        <taxon>Chlorophyta</taxon>
        <taxon>core chlorophytes</taxon>
        <taxon>Chlorophyceae</taxon>
        <taxon>CS clade</taxon>
        <taxon>Chlamydomonadales</taxon>
        <taxon>Dunaliellaceae</taxon>
        <taxon>Dunaliella</taxon>
    </lineage>
</organism>
<sequence length="282" mass="31259">MQLRECLSKSCSGFPIVSRRRAVQAAASLRTAERTIFELPESLDEKEKGPDSCFGRIYRVTKGDARALVGPTLSAKYRMAPDNRQTVVSITNCWTYEQTHFNAERSRKPQTFPTNAVVVDPTGGGGGNCDFCNATELTAQDSFGRVERPHAISGSNLFKYGEPFHGLAVFKHHDPLNWNTEQLADLLAVSASWFEAAQEAYAASHKQGLQDAETGGQSSEEMEATGERWQTYWLCQHPGLKLPKKHTLQVTSRACRMQGDPVRKRRQQVRGGRPTGCVGNLV</sequence>
<reference evidence="1" key="1">
    <citation type="submission" date="2017-08" db="EMBL/GenBank/DDBJ databases">
        <authorList>
            <person name="Polle J.E."/>
            <person name="Barry K."/>
            <person name="Cushman J."/>
            <person name="Schmutz J."/>
            <person name="Tran D."/>
            <person name="Hathwaick L.T."/>
            <person name="Yim W.C."/>
            <person name="Jenkins J."/>
            <person name="Mckie-Krisberg Z.M."/>
            <person name="Prochnik S."/>
            <person name="Lindquist E."/>
            <person name="Dockter R.B."/>
            <person name="Adam C."/>
            <person name="Molina H."/>
            <person name="Bunkerborg J."/>
            <person name="Jin E."/>
            <person name="Buchheim M."/>
            <person name="Magnuson J."/>
        </authorList>
    </citation>
    <scope>NUCLEOTIDE SEQUENCE</scope>
    <source>
        <strain evidence="1">CCAP 19/18</strain>
    </source>
</reference>
<accession>A0ABQ7G775</accession>
<name>A0ABQ7G775_DUNSA</name>